<feature type="non-terminal residue" evidence="3">
    <location>
        <position position="350"/>
    </location>
</feature>
<comment type="caution">
    <text evidence="3">The sequence shown here is derived from an EMBL/GenBank/DDBJ whole genome shotgun (WGS) entry which is preliminary data.</text>
</comment>
<proteinExistence type="predicted"/>
<dbReference type="InterPro" id="IPR044730">
    <property type="entry name" value="RNase_H-like_dom_plant"/>
</dbReference>
<organism evidence="3 4">
    <name type="scientific">Gossypium trilobum</name>
    <dbReference type="NCBI Taxonomy" id="34281"/>
    <lineage>
        <taxon>Eukaryota</taxon>
        <taxon>Viridiplantae</taxon>
        <taxon>Streptophyta</taxon>
        <taxon>Embryophyta</taxon>
        <taxon>Tracheophyta</taxon>
        <taxon>Spermatophyta</taxon>
        <taxon>Magnoliopsida</taxon>
        <taxon>eudicotyledons</taxon>
        <taxon>Gunneridae</taxon>
        <taxon>Pentapetalae</taxon>
        <taxon>rosids</taxon>
        <taxon>malvids</taxon>
        <taxon>Malvales</taxon>
        <taxon>Malvaceae</taxon>
        <taxon>Malvoideae</taxon>
        <taxon>Gossypium</taxon>
    </lineage>
</organism>
<dbReference type="CDD" id="cd06222">
    <property type="entry name" value="RNase_H_like"/>
    <property type="match status" value="1"/>
</dbReference>
<feature type="domain" description="RNase H type-1" evidence="1">
    <location>
        <begin position="220"/>
        <end position="341"/>
    </location>
</feature>
<dbReference type="SUPFAM" id="SSF53098">
    <property type="entry name" value="Ribonuclease H-like"/>
    <property type="match status" value="1"/>
</dbReference>
<name>A0A7J9F4U8_9ROSI</name>
<dbReference type="PANTHER" id="PTHR47074:SF61">
    <property type="entry name" value="RNASE H TYPE-1 DOMAIN-CONTAINING PROTEIN"/>
    <property type="match status" value="1"/>
</dbReference>
<evidence type="ECO:0000259" key="2">
    <source>
        <dbReference type="Pfam" id="PF13966"/>
    </source>
</evidence>
<evidence type="ECO:0008006" key="5">
    <source>
        <dbReference type="Google" id="ProtNLM"/>
    </source>
</evidence>
<dbReference type="InterPro" id="IPR026960">
    <property type="entry name" value="RVT-Znf"/>
</dbReference>
<feature type="non-terminal residue" evidence="3">
    <location>
        <position position="1"/>
    </location>
</feature>
<dbReference type="Proteomes" id="UP000593568">
    <property type="component" value="Unassembled WGS sequence"/>
</dbReference>
<dbReference type="Pfam" id="PF13456">
    <property type="entry name" value="RVT_3"/>
    <property type="match status" value="1"/>
</dbReference>
<dbReference type="InterPro" id="IPR002156">
    <property type="entry name" value="RNaseH_domain"/>
</dbReference>
<evidence type="ECO:0000313" key="3">
    <source>
        <dbReference type="EMBL" id="MBA0780198.1"/>
    </source>
</evidence>
<dbReference type="Gene3D" id="3.30.420.10">
    <property type="entry name" value="Ribonuclease H-like superfamily/Ribonuclease H"/>
    <property type="match status" value="1"/>
</dbReference>
<protein>
    <recommendedName>
        <fullName evidence="5">RNase H type-1 domain-containing protein</fullName>
    </recommendedName>
</protein>
<keyword evidence="4" id="KW-1185">Reference proteome</keyword>
<dbReference type="InterPro" id="IPR052929">
    <property type="entry name" value="RNase_H-like_EbsB-rel"/>
</dbReference>
<reference evidence="3 4" key="1">
    <citation type="journal article" date="2019" name="Genome Biol. Evol.">
        <title>Insights into the evolution of the New World diploid cottons (Gossypium, subgenus Houzingenia) based on genome sequencing.</title>
        <authorList>
            <person name="Grover C.E."/>
            <person name="Arick M.A. 2nd"/>
            <person name="Thrash A."/>
            <person name="Conover J.L."/>
            <person name="Sanders W.S."/>
            <person name="Peterson D.G."/>
            <person name="Frelichowski J.E."/>
            <person name="Scheffler J.A."/>
            <person name="Scheffler B.E."/>
            <person name="Wendel J.F."/>
        </authorList>
    </citation>
    <scope>NUCLEOTIDE SEQUENCE [LARGE SCALE GENOMIC DNA]</scope>
    <source>
        <strain evidence="3">8</strain>
        <tissue evidence="3">Leaf</tissue>
    </source>
</reference>
<dbReference type="GO" id="GO:0004523">
    <property type="term" value="F:RNA-DNA hybrid ribonuclease activity"/>
    <property type="evidence" value="ECO:0007669"/>
    <property type="project" value="InterPro"/>
</dbReference>
<dbReference type="EMBL" id="JABEZW010000011">
    <property type="protein sequence ID" value="MBA0780198.1"/>
    <property type="molecule type" value="Genomic_DNA"/>
</dbReference>
<dbReference type="PANTHER" id="PTHR47074">
    <property type="entry name" value="BNAC02G40300D PROTEIN"/>
    <property type="match status" value="1"/>
</dbReference>
<dbReference type="GO" id="GO:0003676">
    <property type="term" value="F:nucleic acid binding"/>
    <property type="evidence" value="ECO:0007669"/>
    <property type="project" value="InterPro"/>
</dbReference>
<evidence type="ECO:0000259" key="1">
    <source>
        <dbReference type="Pfam" id="PF13456"/>
    </source>
</evidence>
<feature type="domain" description="Reverse transcriptase zinc-binding" evidence="2">
    <location>
        <begin position="54"/>
        <end position="118"/>
    </location>
</feature>
<dbReference type="InterPro" id="IPR036397">
    <property type="entry name" value="RNaseH_sf"/>
</dbReference>
<accession>A0A7J9F4U8</accession>
<gene>
    <name evidence="3" type="ORF">Gotri_004332</name>
</gene>
<evidence type="ECO:0000313" key="4">
    <source>
        <dbReference type="Proteomes" id="UP000593568"/>
    </source>
</evidence>
<dbReference type="InterPro" id="IPR012337">
    <property type="entry name" value="RNaseH-like_sf"/>
</dbReference>
<dbReference type="Pfam" id="PF13966">
    <property type="entry name" value="zf-RVT"/>
    <property type="match status" value="1"/>
</dbReference>
<dbReference type="AlphaFoldDB" id="A0A7J9F4U8"/>
<sequence length="350" mass="40412">IRYTKASDLINKEENTWKQEIIRTLFGEEQLRHIVSIPLVSSRIQDVPVWCSDNTGLWEIKIPSKICILIWRIANDYLPTLHYLKARYLDVNTVCPVCQTEEESVDHLFSGCFFTQQVLRGLGVVVTTCNRETIWKNWLAKEFENLSIEECEIRAITYWAIWYNRNKIYHDGVRESVAEVVGFIKAYYTDTAVMRERLKNSWDGENLVWEPPDNDTIKINFDASFNHITNCSISGILARNKEGLIMAACSYPWKNIPDPVMAEAKACLQAVTLAEDMGFLDVCIEGDALTIIRKLRLADEDRSCISSLIKEIKERGCRFRRLSFKHMPRAANKAAHAMAKDEGRYEHPRI</sequence>